<protein>
    <submittedName>
        <fullName evidence="1">Uncharacterized protein</fullName>
    </submittedName>
</protein>
<dbReference type="Proteomes" id="UP000314294">
    <property type="component" value="Unassembled WGS sequence"/>
</dbReference>
<reference evidence="1 2" key="1">
    <citation type="submission" date="2019-03" db="EMBL/GenBank/DDBJ databases">
        <title>First draft genome of Liparis tanakae, snailfish: a comprehensive survey of snailfish specific genes.</title>
        <authorList>
            <person name="Kim W."/>
            <person name="Song I."/>
            <person name="Jeong J.-H."/>
            <person name="Kim D."/>
            <person name="Kim S."/>
            <person name="Ryu S."/>
            <person name="Song J.Y."/>
            <person name="Lee S.K."/>
        </authorList>
    </citation>
    <scope>NUCLEOTIDE SEQUENCE [LARGE SCALE GENOMIC DNA]</scope>
    <source>
        <tissue evidence="1">Muscle</tissue>
    </source>
</reference>
<comment type="caution">
    <text evidence="1">The sequence shown here is derived from an EMBL/GenBank/DDBJ whole genome shotgun (WGS) entry which is preliminary data.</text>
</comment>
<organism evidence="1 2">
    <name type="scientific">Liparis tanakae</name>
    <name type="common">Tanaka's snailfish</name>
    <dbReference type="NCBI Taxonomy" id="230148"/>
    <lineage>
        <taxon>Eukaryota</taxon>
        <taxon>Metazoa</taxon>
        <taxon>Chordata</taxon>
        <taxon>Craniata</taxon>
        <taxon>Vertebrata</taxon>
        <taxon>Euteleostomi</taxon>
        <taxon>Actinopterygii</taxon>
        <taxon>Neopterygii</taxon>
        <taxon>Teleostei</taxon>
        <taxon>Neoteleostei</taxon>
        <taxon>Acanthomorphata</taxon>
        <taxon>Eupercaria</taxon>
        <taxon>Perciformes</taxon>
        <taxon>Cottioidei</taxon>
        <taxon>Cottales</taxon>
        <taxon>Liparidae</taxon>
        <taxon>Liparis</taxon>
    </lineage>
</organism>
<sequence length="133" mass="14403">MSHTPLFVTKEETRRAPLSVPLQPITTLLCALVLQDAKASSESSRYCAVTKKVSKRAQAVVLLPGVKDYLSSNVSDGEDGHVRLQEQKRAQASPVDSFLLPHGGDHQQQAAVLLSDHHAVKQEPVLLFGTPAN</sequence>
<accession>A0A4Z2I3G7</accession>
<dbReference type="EMBL" id="SRLO01000135">
    <property type="protein sequence ID" value="TNN72616.1"/>
    <property type="molecule type" value="Genomic_DNA"/>
</dbReference>
<name>A0A4Z2I3G7_9TELE</name>
<evidence type="ECO:0000313" key="2">
    <source>
        <dbReference type="Proteomes" id="UP000314294"/>
    </source>
</evidence>
<gene>
    <name evidence="1" type="ORF">EYF80_017223</name>
</gene>
<keyword evidence="2" id="KW-1185">Reference proteome</keyword>
<dbReference type="AlphaFoldDB" id="A0A4Z2I3G7"/>
<evidence type="ECO:0000313" key="1">
    <source>
        <dbReference type="EMBL" id="TNN72616.1"/>
    </source>
</evidence>
<proteinExistence type="predicted"/>